<evidence type="ECO:0000313" key="2">
    <source>
        <dbReference type="EMBL" id="KKM00135.1"/>
    </source>
</evidence>
<protein>
    <submittedName>
        <fullName evidence="2">Uncharacterized protein</fullName>
    </submittedName>
</protein>
<organism evidence="2">
    <name type="scientific">marine sediment metagenome</name>
    <dbReference type="NCBI Taxonomy" id="412755"/>
    <lineage>
        <taxon>unclassified sequences</taxon>
        <taxon>metagenomes</taxon>
        <taxon>ecological metagenomes</taxon>
    </lineage>
</organism>
<sequence length="76" mass="8363">MSFNLTPGVYAITCPASPFQYLTYRPVSPRPYIFHTVTDRATVLALIKSGDLGHPPQPHPSPPRPRAARTNLAVVH</sequence>
<proteinExistence type="predicted"/>
<gene>
    <name evidence="2" type="ORF">LCGC14_1807460</name>
</gene>
<feature type="region of interest" description="Disordered" evidence="1">
    <location>
        <begin position="49"/>
        <end position="76"/>
    </location>
</feature>
<dbReference type="AlphaFoldDB" id="A0A0F9GMM1"/>
<feature type="compositionally biased region" description="Pro residues" evidence="1">
    <location>
        <begin position="55"/>
        <end position="65"/>
    </location>
</feature>
<reference evidence="2" key="1">
    <citation type="journal article" date="2015" name="Nature">
        <title>Complex archaea that bridge the gap between prokaryotes and eukaryotes.</title>
        <authorList>
            <person name="Spang A."/>
            <person name="Saw J.H."/>
            <person name="Jorgensen S.L."/>
            <person name="Zaremba-Niedzwiedzka K."/>
            <person name="Martijn J."/>
            <person name="Lind A.E."/>
            <person name="van Eijk R."/>
            <person name="Schleper C."/>
            <person name="Guy L."/>
            <person name="Ettema T.J."/>
        </authorList>
    </citation>
    <scope>NUCLEOTIDE SEQUENCE</scope>
</reference>
<accession>A0A0F9GMM1</accession>
<comment type="caution">
    <text evidence="2">The sequence shown here is derived from an EMBL/GenBank/DDBJ whole genome shotgun (WGS) entry which is preliminary data.</text>
</comment>
<name>A0A0F9GMM1_9ZZZZ</name>
<dbReference type="EMBL" id="LAZR01017506">
    <property type="protein sequence ID" value="KKM00135.1"/>
    <property type="molecule type" value="Genomic_DNA"/>
</dbReference>
<evidence type="ECO:0000256" key="1">
    <source>
        <dbReference type="SAM" id="MobiDB-lite"/>
    </source>
</evidence>